<evidence type="ECO:0000313" key="2">
    <source>
        <dbReference type="EMBL" id="GBG23504.1"/>
    </source>
</evidence>
<dbReference type="Pfam" id="PF02384">
    <property type="entry name" value="N6_Mtase"/>
    <property type="match status" value="1"/>
</dbReference>
<dbReference type="Proteomes" id="UP000245124">
    <property type="component" value="Unassembled WGS sequence"/>
</dbReference>
<dbReference type="GO" id="GO:0008170">
    <property type="term" value="F:N-methyltransferase activity"/>
    <property type="evidence" value="ECO:0007669"/>
    <property type="project" value="InterPro"/>
</dbReference>
<keyword evidence="3" id="KW-1185">Reference proteome</keyword>
<dbReference type="PANTHER" id="PTHR42998">
    <property type="entry name" value="TYPE I RESTRICTION ENZYME HINDVIIP M PROTEIN-RELATED"/>
    <property type="match status" value="1"/>
</dbReference>
<dbReference type="RefSeq" id="WP_244919568.1">
    <property type="nucleotide sequence ID" value="NZ_BDUD01000003.1"/>
</dbReference>
<dbReference type="Gene3D" id="3.40.50.150">
    <property type="entry name" value="Vaccinia Virus protein VP39"/>
    <property type="match status" value="1"/>
</dbReference>
<dbReference type="InterPro" id="IPR029063">
    <property type="entry name" value="SAM-dependent_MTases_sf"/>
</dbReference>
<dbReference type="InterPro" id="IPR052916">
    <property type="entry name" value="Type-I_RE_MTase_Subunit"/>
</dbReference>
<protein>
    <submittedName>
        <fullName evidence="2">Type I restriction enzyme EcoEI M protein homolog</fullName>
    </submittedName>
</protein>
<accession>A0A2R5G700</accession>
<evidence type="ECO:0000313" key="3">
    <source>
        <dbReference type="Proteomes" id="UP000245124"/>
    </source>
</evidence>
<sequence>MMNIKVGGSNGDGQSRKYVARKFILMQIKITEWQQLFQNCVSNPPLPISLPTVALANPPYCKINLTSDSELARFEMAYKWIKHADGSYVITSKLKTQAEQECLFVEQCLNQLQPGEIVCILVSNGILSSSNQAHFRRWLLEDMALLIASIQLPTENFKVECGLGIITSFLILQRKGGDLPIPEDYSIFMAVADKIGFDSRGRRLFRPMTNEQQTQEIDSDLPLIMEEFKRFITEVWQNHIGLK</sequence>
<dbReference type="GO" id="GO:0003677">
    <property type="term" value="F:DNA binding"/>
    <property type="evidence" value="ECO:0007669"/>
    <property type="project" value="InterPro"/>
</dbReference>
<reference evidence="2 3" key="1">
    <citation type="submission" date="2017-06" db="EMBL/GenBank/DDBJ databases">
        <title>Genome sequencing of cyanobaciteial culture collection at National Institute for Environmental Studies (NIES).</title>
        <authorList>
            <person name="Hirose Y."/>
            <person name="Shimura Y."/>
            <person name="Fujisawa T."/>
            <person name="Nakamura Y."/>
            <person name="Kawachi M."/>
        </authorList>
    </citation>
    <scope>NUCLEOTIDE SEQUENCE [LARGE SCALE GENOMIC DNA]</scope>
    <source>
        <strain evidence="2 3">NIES-4072</strain>
    </source>
</reference>
<proteinExistence type="predicted"/>
<dbReference type="SUPFAM" id="SSF53335">
    <property type="entry name" value="S-adenosyl-L-methionine-dependent methyltransferases"/>
    <property type="match status" value="1"/>
</dbReference>
<gene>
    <name evidence="2" type="ORF">NIES4072_72160</name>
</gene>
<dbReference type="PANTHER" id="PTHR42998:SF1">
    <property type="entry name" value="TYPE I RESTRICTION ENZYME HINDI METHYLASE SUBUNIT"/>
    <property type="match status" value="1"/>
</dbReference>
<evidence type="ECO:0000259" key="1">
    <source>
        <dbReference type="Pfam" id="PF02384"/>
    </source>
</evidence>
<organism evidence="2 3">
    <name type="scientific">Nostoc commune NIES-4072</name>
    <dbReference type="NCBI Taxonomy" id="2005467"/>
    <lineage>
        <taxon>Bacteria</taxon>
        <taxon>Bacillati</taxon>
        <taxon>Cyanobacteriota</taxon>
        <taxon>Cyanophyceae</taxon>
        <taxon>Nostocales</taxon>
        <taxon>Nostocaceae</taxon>
        <taxon>Nostoc</taxon>
    </lineage>
</organism>
<name>A0A2R5G700_NOSCO</name>
<comment type="caution">
    <text evidence="2">The sequence shown here is derived from an EMBL/GenBank/DDBJ whole genome shotgun (WGS) entry which is preliminary data.</text>
</comment>
<feature type="domain" description="DNA methylase adenine-specific" evidence="1">
    <location>
        <begin position="25"/>
        <end position="193"/>
    </location>
</feature>
<dbReference type="InterPro" id="IPR003356">
    <property type="entry name" value="DNA_methylase_A-5"/>
</dbReference>
<dbReference type="AlphaFoldDB" id="A0A2R5G700"/>
<dbReference type="EMBL" id="BDUD01000003">
    <property type="protein sequence ID" value="GBG23504.1"/>
    <property type="molecule type" value="Genomic_DNA"/>
</dbReference>